<dbReference type="GO" id="GO:0005524">
    <property type="term" value="F:ATP binding"/>
    <property type="evidence" value="ECO:0007669"/>
    <property type="project" value="UniProtKB-UniRule"/>
</dbReference>
<gene>
    <name evidence="9" type="primary">leuS</name>
    <name evidence="15" type="ORF">CJ255_11900</name>
</gene>
<feature type="binding site" evidence="9">
    <location>
        <position position="768"/>
    </location>
    <ligand>
        <name>ATP</name>
        <dbReference type="ChEBI" id="CHEBI:30616"/>
    </ligand>
</feature>
<comment type="similarity">
    <text evidence="1 9 10">Belongs to the class-I aminoacyl-tRNA synthetase family.</text>
</comment>
<sequence>MSESHMPKAMPERYDPAAIEPKWQERWAADKLYRTGPADHRPKYYVLDFYPYPSGEGLSVGHCRNYVPTDVVARFYRMQGYNVLHPMGWDAFGLPTENQAIKTKTNPAVLTRRYAANYKRQMDLIGASYDWSREITSSEPDYYHWTQWIFLRLYDHWYDPRADQARPIGELEAELAQSGTANLGLPLAEAQVSAAEWQAFSPLERQEFLKRFRLAYRGEATVNWDPVDKTVIANEEVEADGRAWRSGALVERKVLKQWFLRITAYADRLDRDLDTVDWPARIVTMQRNWIGASSGAEVIFKTEHGDDLLVFTTRPDTLWGATFMVLSPEHPLVAALTTSAQREAVEGYVAQAKAQSGLPAAADAPEKEKTGVFTGSYALNPVNGAKIPIWVADYVLMGYGTGAIMAVPAHDERDFAFALKFGLPIIPVIERPDQAACSLLRAGTYSDALPALLHEAGYSFSAEAGQLTVSLSGAQAAAYAALVQPHLSADGWTEVVGAGWLVVFPDAIIAFDSVAADQHICNRIRTTLQVDALPSFMAYLATVPAYGDLLFHEETGTPIHSGPIDGLPGTEAIARTVAFLEERGLGKGRKNYKMRDWLISRQRYWGTPIPIIHREDGLEALVPDAELPVTLPGVESYEPTATGESPLAQIDDWVNVVLPEGQRGRRETDTMGTFACSSWYFMRFIDPRNPTMLANAEELAYWMPVDMYVGGAEHAVMHLLYARFWTKFLYDLGVLPCFEPFQSLRNQGLILAPAKEVDGQVIIEKMSKSKNNIITPDKVVASHGADALRGYECFISDFEAAVPWSVDGVPGIRRWLDRVWRIVLHAEHERSHGQAASYSERQLQRITHQTIMRVENDIRNFKFNTMVAALMEFTNSLYRARDAGLVQTPAWAEAIKTLMLLVAPVAPHLAEELWARTGHSYSIHQQAWPIANAELAADEEVEVVLQVNGKVRDKLTVPVDADEEQLRALAMANERVKSFIGERSIRKVIVVPRKLVNVVV</sequence>
<dbReference type="PRINTS" id="PR00985">
    <property type="entry name" value="TRNASYNTHLEU"/>
</dbReference>
<feature type="domain" description="Methionyl/Leucyl tRNA synthetase" evidence="13">
    <location>
        <begin position="51"/>
        <end position="155"/>
    </location>
</feature>
<evidence type="ECO:0000256" key="5">
    <source>
        <dbReference type="ARBA" id="ARBA00022840"/>
    </source>
</evidence>
<evidence type="ECO:0000256" key="3">
    <source>
        <dbReference type="ARBA" id="ARBA00022598"/>
    </source>
</evidence>
<dbReference type="EC" id="6.1.1.4" evidence="9"/>
<evidence type="ECO:0000256" key="4">
    <source>
        <dbReference type="ARBA" id="ARBA00022741"/>
    </source>
</evidence>
<evidence type="ECO:0000259" key="12">
    <source>
        <dbReference type="Pfam" id="PF08264"/>
    </source>
</evidence>
<dbReference type="Pfam" id="PF00133">
    <property type="entry name" value="tRNA-synt_1"/>
    <property type="match status" value="1"/>
</dbReference>
<dbReference type="Proteomes" id="UP000220527">
    <property type="component" value="Unassembled WGS sequence"/>
</dbReference>
<evidence type="ECO:0000313" key="16">
    <source>
        <dbReference type="Proteomes" id="UP000220527"/>
    </source>
</evidence>
<evidence type="ECO:0000259" key="13">
    <source>
        <dbReference type="Pfam" id="PF09334"/>
    </source>
</evidence>
<dbReference type="FunFam" id="3.40.50.620:FF:000060">
    <property type="entry name" value="Leucine--tRNA ligase"/>
    <property type="match status" value="1"/>
</dbReference>
<dbReference type="OrthoDB" id="9810365at2"/>
<dbReference type="Pfam" id="PF09334">
    <property type="entry name" value="tRNA-synt_1g"/>
    <property type="match status" value="1"/>
</dbReference>
<dbReference type="Gene3D" id="3.90.740.10">
    <property type="entry name" value="Valyl/Leucyl/Isoleucyl-tRNA synthetase, editing domain"/>
    <property type="match status" value="1"/>
</dbReference>
<dbReference type="CDD" id="cd07958">
    <property type="entry name" value="Anticodon_Ia_Leu_BEm"/>
    <property type="match status" value="1"/>
</dbReference>
<evidence type="ECO:0000256" key="6">
    <source>
        <dbReference type="ARBA" id="ARBA00022917"/>
    </source>
</evidence>
<dbReference type="InterPro" id="IPR015413">
    <property type="entry name" value="Methionyl/Leucyl_tRNA_Synth"/>
</dbReference>
<dbReference type="GO" id="GO:0006429">
    <property type="term" value="P:leucyl-tRNA aminoacylation"/>
    <property type="evidence" value="ECO:0007669"/>
    <property type="project" value="UniProtKB-UniRule"/>
</dbReference>
<dbReference type="InterPro" id="IPR002300">
    <property type="entry name" value="aa-tRNA-synth_Ia"/>
</dbReference>
<keyword evidence="2 9" id="KW-0963">Cytoplasm</keyword>
<dbReference type="InterPro" id="IPR013155">
    <property type="entry name" value="M/V/L/I-tRNA-synth_anticd-bd"/>
</dbReference>
<keyword evidence="3 9" id="KW-0436">Ligase</keyword>
<dbReference type="SUPFAM" id="SSF47323">
    <property type="entry name" value="Anticodon-binding domain of a subclass of class I aminoacyl-tRNA synthetases"/>
    <property type="match status" value="1"/>
</dbReference>
<feature type="domain" description="Methionyl/Valyl/Leucyl/Isoleucyl-tRNA synthetase anticodon-binding" evidence="12">
    <location>
        <begin position="845"/>
        <end position="963"/>
    </location>
</feature>
<keyword evidence="16" id="KW-1185">Reference proteome</keyword>
<dbReference type="Gene3D" id="3.40.50.620">
    <property type="entry name" value="HUPs"/>
    <property type="match status" value="3"/>
</dbReference>
<dbReference type="AlphaFoldDB" id="A0A2A6RIR9"/>
<dbReference type="Pfam" id="PF08264">
    <property type="entry name" value="Anticodon_1"/>
    <property type="match status" value="1"/>
</dbReference>
<dbReference type="InterPro" id="IPR025709">
    <property type="entry name" value="Leu_tRNA-synth_edit"/>
</dbReference>
<evidence type="ECO:0000256" key="8">
    <source>
        <dbReference type="ARBA" id="ARBA00047469"/>
    </source>
</evidence>
<dbReference type="EMBL" id="NQWI01000050">
    <property type="protein sequence ID" value="PDW02843.1"/>
    <property type="molecule type" value="Genomic_DNA"/>
</dbReference>
<evidence type="ECO:0000259" key="11">
    <source>
        <dbReference type="Pfam" id="PF00133"/>
    </source>
</evidence>
<comment type="caution">
    <text evidence="15">The sequence shown here is derived from an EMBL/GenBank/DDBJ whole genome shotgun (WGS) entry which is preliminary data.</text>
</comment>
<evidence type="ECO:0000256" key="1">
    <source>
        <dbReference type="ARBA" id="ARBA00005594"/>
    </source>
</evidence>
<dbReference type="RefSeq" id="WP_097644324.1">
    <property type="nucleotide sequence ID" value="NZ_NQWI01000050.1"/>
</dbReference>
<evidence type="ECO:0000259" key="14">
    <source>
        <dbReference type="Pfam" id="PF13603"/>
    </source>
</evidence>
<comment type="catalytic activity">
    <reaction evidence="8 9">
        <text>tRNA(Leu) + L-leucine + ATP = L-leucyl-tRNA(Leu) + AMP + diphosphate</text>
        <dbReference type="Rhea" id="RHEA:11688"/>
        <dbReference type="Rhea" id="RHEA-COMP:9613"/>
        <dbReference type="Rhea" id="RHEA-COMP:9622"/>
        <dbReference type="ChEBI" id="CHEBI:30616"/>
        <dbReference type="ChEBI" id="CHEBI:33019"/>
        <dbReference type="ChEBI" id="CHEBI:57427"/>
        <dbReference type="ChEBI" id="CHEBI:78442"/>
        <dbReference type="ChEBI" id="CHEBI:78494"/>
        <dbReference type="ChEBI" id="CHEBI:456215"/>
        <dbReference type="EC" id="6.1.1.4"/>
    </reaction>
</comment>
<evidence type="ECO:0000256" key="9">
    <source>
        <dbReference type="HAMAP-Rule" id="MF_00049"/>
    </source>
</evidence>
<dbReference type="GO" id="GO:0004823">
    <property type="term" value="F:leucine-tRNA ligase activity"/>
    <property type="evidence" value="ECO:0007669"/>
    <property type="project" value="UniProtKB-UniRule"/>
</dbReference>
<keyword evidence="6 9" id="KW-0648">Protein biosynthesis</keyword>
<keyword evidence="4 9" id="KW-0547">Nucleotide-binding</keyword>
<dbReference type="Pfam" id="PF13603">
    <property type="entry name" value="tRNA-synt_1_2"/>
    <property type="match status" value="1"/>
</dbReference>
<evidence type="ECO:0000256" key="7">
    <source>
        <dbReference type="ARBA" id="ARBA00023146"/>
    </source>
</evidence>
<dbReference type="GO" id="GO:0005829">
    <property type="term" value="C:cytosol"/>
    <property type="evidence" value="ECO:0007669"/>
    <property type="project" value="TreeGrafter"/>
</dbReference>
<reference evidence="16" key="1">
    <citation type="submission" date="2017-08" db="EMBL/GenBank/DDBJ databases">
        <authorList>
            <person name="Grouzdev D.S."/>
            <person name="Gaisin V.A."/>
            <person name="Rysina M.S."/>
            <person name="Gorlenko V.M."/>
        </authorList>
    </citation>
    <scope>NUCLEOTIDE SEQUENCE [LARGE SCALE GENOMIC DNA]</scope>
    <source>
        <strain evidence="16">Kir15-3F</strain>
    </source>
</reference>
<dbReference type="InterPro" id="IPR009008">
    <property type="entry name" value="Val/Leu/Ile-tRNA-synth_edit"/>
</dbReference>
<dbReference type="HAMAP" id="MF_00049_B">
    <property type="entry name" value="Leu_tRNA_synth_B"/>
    <property type="match status" value="1"/>
</dbReference>
<organism evidence="15 16">
    <name type="scientific">Candidatus Viridilinea mediisalina</name>
    <dbReference type="NCBI Taxonomy" id="2024553"/>
    <lineage>
        <taxon>Bacteria</taxon>
        <taxon>Bacillati</taxon>
        <taxon>Chloroflexota</taxon>
        <taxon>Chloroflexia</taxon>
        <taxon>Chloroflexales</taxon>
        <taxon>Chloroflexineae</taxon>
        <taxon>Oscillochloridaceae</taxon>
        <taxon>Candidatus Viridilinea</taxon>
    </lineage>
</organism>
<dbReference type="InterPro" id="IPR014729">
    <property type="entry name" value="Rossmann-like_a/b/a_fold"/>
</dbReference>
<dbReference type="PANTHER" id="PTHR43740">
    <property type="entry name" value="LEUCYL-TRNA SYNTHETASE"/>
    <property type="match status" value="1"/>
</dbReference>
<evidence type="ECO:0000256" key="10">
    <source>
        <dbReference type="RuleBase" id="RU363039"/>
    </source>
</evidence>
<feature type="domain" description="Leucyl-tRNA synthetase editing" evidence="14">
    <location>
        <begin position="287"/>
        <end position="435"/>
    </location>
</feature>
<dbReference type="PANTHER" id="PTHR43740:SF2">
    <property type="entry name" value="LEUCINE--TRNA LIGASE, MITOCHONDRIAL"/>
    <property type="match status" value="1"/>
</dbReference>
<dbReference type="FunFam" id="1.10.730.10:FF:000011">
    <property type="entry name" value="Leucine--tRNA ligase chloroplastic/mitochondrial"/>
    <property type="match status" value="1"/>
</dbReference>
<keyword evidence="7 9" id="KW-0030">Aminoacyl-tRNA synthetase</keyword>
<keyword evidence="5 9" id="KW-0067">ATP-binding</keyword>
<dbReference type="FunFam" id="3.40.50.620:FF:000087">
    <property type="entry name" value="Leucine--tRNA ligase"/>
    <property type="match status" value="1"/>
</dbReference>
<comment type="subcellular location">
    <subcellularLocation>
        <location evidence="9">Cytoplasm</location>
    </subcellularLocation>
</comment>
<dbReference type="SUPFAM" id="SSF52374">
    <property type="entry name" value="Nucleotidylyl transferase"/>
    <property type="match status" value="1"/>
</dbReference>
<name>A0A2A6RIR9_9CHLR</name>
<evidence type="ECO:0000313" key="15">
    <source>
        <dbReference type="EMBL" id="PDW02843.1"/>
    </source>
</evidence>
<dbReference type="InterPro" id="IPR002302">
    <property type="entry name" value="Leu-tRNA-ligase"/>
</dbReference>
<evidence type="ECO:0000256" key="2">
    <source>
        <dbReference type="ARBA" id="ARBA00022490"/>
    </source>
</evidence>
<dbReference type="Gene3D" id="1.10.730.10">
    <property type="entry name" value="Isoleucyl-tRNA Synthetase, Domain 1"/>
    <property type="match status" value="1"/>
</dbReference>
<dbReference type="InterPro" id="IPR009080">
    <property type="entry name" value="tRNAsynth_Ia_anticodon-bd"/>
</dbReference>
<dbReference type="GO" id="GO:0002161">
    <property type="term" value="F:aminoacyl-tRNA deacylase activity"/>
    <property type="evidence" value="ECO:0007669"/>
    <property type="project" value="InterPro"/>
</dbReference>
<dbReference type="FunFam" id="3.40.50.620:FF:000056">
    <property type="entry name" value="Leucine--tRNA ligase"/>
    <property type="match status" value="1"/>
</dbReference>
<feature type="domain" description="Aminoacyl-tRNA synthetase class Ia" evidence="11">
    <location>
        <begin position="594"/>
        <end position="800"/>
    </location>
</feature>
<proteinExistence type="inferred from homology"/>
<protein>
    <recommendedName>
        <fullName evidence="9">Leucine--tRNA ligase</fullName>
        <ecNumber evidence="9">6.1.1.4</ecNumber>
    </recommendedName>
    <alternativeName>
        <fullName evidence="9">Leucyl-tRNA synthetase</fullName>
        <shortName evidence="9">LeuRS</shortName>
    </alternativeName>
</protein>
<accession>A0A2A6RIR9</accession>
<comment type="caution">
    <text evidence="9">Lacks conserved residue(s) required for the propagation of feature annotation.</text>
</comment>
<feature type="short sequence motif" description="'KMSKS' region" evidence="9">
    <location>
        <begin position="765"/>
        <end position="769"/>
    </location>
</feature>
<dbReference type="SUPFAM" id="SSF50677">
    <property type="entry name" value="ValRS/IleRS/LeuRS editing domain"/>
    <property type="match status" value="1"/>
</dbReference>